<dbReference type="SUPFAM" id="SSF82199">
    <property type="entry name" value="SET domain"/>
    <property type="match status" value="1"/>
</dbReference>
<feature type="non-terminal residue" evidence="2">
    <location>
        <position position="1"/>
    </location>
</feature>
<evidence type="ECO:0000313" key="2">
    <source>
        <dbReference type="EMBL" id="TFL01467.1"/>
    </source>
</evidence>
<dbReference type="SMART" id="SM00317">
    <property type="entry name" value="SET"/>
    <property type="match status" value="1"/>
</dbReference>
<reference evidence="2 3" key="1">
    <citation type="journal article" date="2019" name="Nat. Ecol. Evol.">
        <title>Megaphylogeny resolves global patterns of mushroom evolution.</title>
        <authorList>
            <person name="Varga T."/>
            <person name="Krizsan K."/>
            <person name="Foldi C."/>
            <person name="Dima B."/>
            <person name="Sanchez-Garcia M."/>
            <person name="Sanchez-Ramirez S."/>
            <person name="Szollosi G.J."/>
            <person name="Szarkandi J.G."/>
            <person name="Papp V."/>
            <person name="Albert L."/>
            <person name="Andreopoulos W."/>
            <person name="Angelini C."/>
            <person name="Antonin V."/>
            <person name="Barry K.W."/>
            <person name="Bougher N.L."/>
            <person name="Buchanan P."/>
            <person name="Buyck B."/>
            <person name="Bense V."/>
            <person name="Catcheside P."/>
            <person name="Chovatia M."/>
            <person name="Cooper J."/>
            <person name="Damon W."/>
            <person name="Desjardin D."/>
            <person name="Finy P."/>
            <person name="Geml J."/>
            <person name="Haridas S."/>
            <person name="Hughes K."/>
            <person name="Justo A."/>
            <person name="Karasinski D."/>
            <person name="Kautmanova I."/>
            <person name="Kiss B."/>
            <person name="Kocsube S."/>
            <person name="Kotiranta H."/>
            <person name="LaButti K.M."/>
            <person name="Lechner B.E."/>
            <person name="Liimatainen K."/>
            <person name="Lipzen A."/>
            <person name="Lukacs Z."/>
            <person name="Mihaltcheva S."/>
            <person name="Morgado L.N."/>
            <person name="Niskanen T."/>
            <person name="Noordeloos M.E."/>
            <person name="Ohm R.A."/>
            <person name="Ortiz-Santana B."/>
            <person name="Ovrebo C."/>
            <person name="Racz N."/>
            <person name="Riley R."/>
            <person name="Savchenko A."/>
            <person name="Shiryaev A."/>
            <person name="Soop K."/>
            <person name="Spirin V."/>
            <person name="Szebenyi C."/>
            <person name="Tomsovsky M."/>
            <person name="Tulloss R.E."/>
            <person name="Uehling J."/>
            <person name="Grigoriev I.V."/>
            <person name="Vagvolgyi C."/>
            <person name="Papp T."/>
            <person name="Martin F.M."/>
            <person name="Miettinen O."/>
            <person name="Hibbett D.S."/>
            <person name="Nagy L.G."/>
        </authorList>
    </citation>
    <scope>NUCLEOTIDE SEQUENCE [LARGE SCALE GENOMIC DNA]</scope>
    <source>
        <strain evidence="2 3">CBS 309.79</strain>
    </source>
</reference>
<dbReference type="Pfam" id="PF00856">
    <property type="entry name" value="SET"/>
    <property type="match status" value="1"/>
</dbReference>
<dbReference type="Gene3D" id="2.170.270.10">
    <property type="entry name" value="SET domain"/>
    <property type="match status" value="1"/>
</dbReference>
<dbReference type="InterPro" id="IPR046341">
    <property type="entry name" value="SET_dom_sf"/>
</dbReference>
<dbReference type="CDD" id="cd20071">
    <property type="entry name" value="SET_SMYD"/>
    <property type="match status" value="1"/>
</dbReference>
<keyword evidence="3" id="KW-1185">Reference proteome</keyword>
<dbReference type="PANTHER" id="PTHR47332:SF2">
    <property type="entry name" value="SET-6"/>
    <property type="match status" value="1"/>
</dbReference>
<dbReference type="EMBL" id="ML178825">
    <property type="protein sequence ID" value="TFL01467.1"/>
    <property type="molecule type" value="Genomic_DNA"/>
</dbReference>
<dbReference type="PROSITE" id="PS50280">
    <property type="entry name" value="SET"/>
    <property type="match status" value="1"/>
</dbReference>
<proteinExistence type="predicted"/>
<dbReference type="OrthoDB" id="5945798at2759"/>
<evidence type="ECO:0000259" key="1">
    <source>
        <dbReference type="PROSITE" id="PS50280"/>
    </source>
</evidence>
<dbReference type="InterPro" id="IPR053185">
    <property type="entry name" value="SET_domain_protein"/>
</dbReference>
<sequence>DQLIATVIPRVGVERDGYTECIIPNIVRKRILTTPGFPAPVPRSAVDPVYKIVQVPGKGLGMAATRDIEARGLVLAERPLKITPMALRCYNMAKKEGLTNNDFMIVELQESERFLEKFSFSLMDAGKKKAFFALHNAHTKDGSGPIVGRLRTNGFGIPELKDALDGEDRDDLAKTLKGTCEVGSRFNHICEPNSTWEFDVRAFSFLFFTTRDVKAGEELTVTYCALSIPTAERNKALDPYAFKCTCPRCLDPSSSDKTTTTLSAILRATTAALLQNHRSAESVLQMALRCYDMAEKEGLKNDERFLASVELVVVVYQMIGDLENAVTY</sequence>
<protein>
    <recommendedName>
        <fullName evidence="1">SET domain-containing protein</fullName>
    </recommendedName>
</protein>
<name>A0A5C3QIX1_9AGAR</name>
<dbReference type="STRING" id="1884261.A0A5C3QIX1"/>
<dbReference type="PANTHER" id="PTHR47332">
    <property type="entry name" value="SET DOMAIN-CONTAINING PROTEIN 5"/>
    <property type="match status" value="1"/>
</dbReference>
<organism evidence="2 3">
    <name type="scientific">Pterulicium gracile</name>
    <dbReference type="NCBI Taxonomy" id="1884261"/>
    <lineage>
        <taxon>Eukaryota</taxon>
        <taxon>Fungi</taxon>
        <taxon>Dikarya</taxon>
        <taxon>Basidiomycota</taxon>
        <taxon>Agaricomycotina</taxon>
        <taxon>Agaricomycetes</taxon>
        <taxon>Agaricomycetidae</taxon>
        <taxon>Agaricales</taxon>
        <taxon>Pleurotineae</taxon>
        <taxon>Pterulaceae</taxon>
        <taxon>Pterulicium</taxon>
    </lineage>
</organism>
<dbReference type="Gene3D" id="1.25.40.10">
    <property type="entry name" value="Tetratricopeptide repeat domain"/>
    <property type="match status" value="1"/>
</dbReference>
<dbReference type="AlphaFoldDB" id="A0A5C3QIX1"/>
<dbReference type="InterPro" id="IPR011990">
    <property type="entry name" value="TPR-like_helical_dom_sf"/>
</dbReference>
<dbReference type="Proteomes" id="UP000305067">
    <property type="component" value="Unassembled WGS sequence"/>
</dbReference>
<gene>
    <name evidence="2" type="ORF">BDV98DRAFT_481670</name>
</gene>
<dbReference type="InterPro" id="IPR001214">
    <property type="entry name" value="SET_dom"/>
</dbReference>
<accession>A0A5C3QIX1</accession>
<evidence type="ECO:0000313" key="3">
    <source>
        <dbReference type="Proteomes" id="UP000305067"/>
    </source>
</evidence>
<feature type="domain" description="SET" evidence="1">
    <location>
        <begin position="48"/>
        <end position="224"/>
    </location>
</feature>
<feature type="non-terminal residue" evidence="2">
    <location>
        <position position="328"/>
    </location>
</feature>